<accession>A0A165NRV7</accession>
<feature type="transmembrane region" description="Helical" evidence="1">
    <location>
        <begin position="34"/>
        <end position="53"/>
    </location>
</feature>
<dbReference type="Proteomes" id="UP000076761">
    <property type="component" value="Unassembled WGS sequence"/>
</dbReference>
<reference evidence="2 3" key="1">
    <citation type="journal article" date="2016" name="Mol. Biol. Evol.">
        <title>Comparative Genomics of Early-Diverging Mushroom-Forming Fungi Provides Insights into the Origins of Lignocellulose Decay Capabilities.</title>
        <authorList>
            <person name="Nagy L.G."/>
            <person name="Riley R."/>
            <person name="Tritt A."/>
            <person name="Adam C."/>
            <person name="Daum C."/>
            <person name="Floudas D."/>
            <person name="Sun H."/>
            <person name="Yadav J.S."/>
            <person name="Pangilinan J."/>
            <person name="Larsson K.H."/>
            <person name="Matsuura K."/>
            <person name="Barry K."/>
            <person name="Labutti K."/>
            <person name="Kuo R."/>
            <person name="Ohm R.A."/>
            <person name="Bhattacharya S.S."/>
            <person name="Shirouzu T."/>
            <person name="Yoshinaga Y."/>
            <person name="Martin F.M."/>
            <person name="Grigoriev I.V."/>
            <person name="Hibbett D.S."/>
        </authorList>
    </citation>
    <scope>NUCLEOTIDE SEQUENCE [LARGE SCALE GENOMIC DNA]</scope>
    <source>
        <strain evidence="2 3">HHB14362 ss-1</strain>
    </source>
</reference>
<dbReference type="InParanoid" id="A0A165NRV7"/>
<organism evidence="2 3">
    <name type="scientific">Neolentinus lepideus HHB14362 ss-1</name>
    <dbReference type="NCBI Taxonomy" id="1314782"/>
    <lineage>
        <taxon>Eukaryota</taxon>
        <taxon>Fungi</taxon>
        <taxon>Dikarya</taxon>
        <taxon>Basidiomycota</taxon>
        <taxon>Agaricomycotina</taxon>
        <taxon>Agaricomycetes</taxon>
        <taxon>Gloeophyllales</taxon>
        <taxon>Gloeophyllaceae</taxon>
        <taxon>Neolentinus</taxon>
    </lineage>
</organism>
<dbReference type="EMBL" id="KV425628">
    <property type="protein sequence ID" value="KZT20014.1"/>
    <property type="molecule type" value="Genomic_DNA"/>
</dbReference>
<keyword evidence="3" id="KW-1185">Reference proteome</keyword>
<dbReference type="AlphaFoldDB" id="A0A165NRV7"/>
<evidence type="ECO:0000313" key="2">
    <source>
        <dbReference type="EMBL" id="KZT20014.1"/>
    </source>
</evidence>
<evidence type="ECO:0000256" key="1">
    <source>
        <dbReference type="SAM" id="Phobius"/>
    </source>
</evidence>
<keyword evidence="1" id="KW-0472">Membrane</keyword>
<feature type="transmembrane region" description="Helical" evidence="1">
    <location>
        <begin position="95"/>
        <end position="115"/>
    </location>
</feature>
<proteinExistence type="predicted"/>
<name>A0A165NRV7_9AGAM</name>
<evidence type="ECO:0000313" key="3">
    <source>
        <dbReference type="Proteomes" id="UP000076761"/>
    </source>
</evidence>
<gene>
    <name evidence="2" type="ORF">NEOLEDRAFT_900222</name>
</gene>
<keyword evidence="1" id="KW-1133">Transmembrane helix</keyword>
<keyword evidence="1" id="KW-0812">Transmembrane</keyword>
<protein>
    <submittedName>
        <fullName evidence="2">Uncharacterized protein</fullName>
    </submittedName>
</protein>
<sequence length="126" mass="14243">MACDGAYPQLDPDALRLPHRTASTKHSNIRHCPVFYIILSGGRAALLCRLLFLRFRLIIRPFRVATSCFGRGVSWRRVSWLRASLMLWTKKGPTMAAGACLFGCSVFHLWLRFIARGHSDTLLALL</sequence>